<keyword evidence="3" id="KW-0732">Signal</keyword>
<protein>
    <submittedName>
        <fullName evidence="8">SusD family protein</fullName>
    </submittedName>
</protein>
<proteinExistence type="inferred from homology"/>
<dbReference type="Pfam" id="PF07980">
    <property type="entry name" value="SusD_RagB"/>
    <property type="match status" value="1"/>
</dbReference>
<feature type="domain" description="RagB/SusD" evidence="6">
    <location>
        <begin position="351"/>
        <end position="500"/>
    </location>
</feature>
<sequence length="501" mass="55900">MKINIITPLFAAVLLLVASGCKKELTTTPTTAVSESLIYGDVNNIEKVLNGTWAYMNDTYFTYANPGYSTILRTSDAMGDDVAIITNKYGYRDAYEFTLANNQTRLDAIWTILYKVINNCNNIITRIDAAEGSAEKKAQIKGQALALRANSYLTLATYYQFSYLKDPNAKAVPIYTQPTNSQTQGKPKSTLEEVYTLINADLAEAETLLQNYTRPGGAKYKINLDVVHGLQARTFLNTGKWASAAKSAAEARKNYSYMSAANYAAGFNDLTNGEWIWGHGQQPDQNTASYSFHFLDVTSPNSYYYSFMADPNFKLLFEDNDIRSKLFSWDEQAGREGYLRYGKFKFRPDETGDIVLMRSSEMTLIQAEASARNGDLNSAVQYLNELRQVRNAAPFSSSGNTATSIIDAILVERRKELWGEGFALSDILRTQTAVVRKPYTDATGQPVKINVKDKNGNIQSVSTRPHTTLKFPDGSAFVPNSPYYLFKIPQSELNTNPDINK</sequence>
<gene>
    <name evidence="8" type="ORF">SAMN03003324_00439</name>
</gene>
<evidence type="ECO:0000256" key="1">
    <source>
        <dbReference type="ARBA" id="ARBA00004442"/>
    </source>
</evidence>
<dbReference type="AlphaFoldDB" id="A0A1I2AFM2"/>
<dbReference type="GO" id="GO:0009279">
    <property type="term" value="C:cell outer membrane"/>
    <property type="evidence" value="ECO:0007669"/>
    <property type="project" value="UniProtKB-SubCell"/>
</dbReference>
<dbReference type="SUPFAM" id="SSF48452">
    <property type="entry name" value="TPR-like"/>
    <property type="match status" value="1"/>
</dbReference>
<dbReference type="Pfam" id="PF14322">
    <property type="entry name" value="SusD-like_3"/>
    <property type="match status" value="1"/>
</dbReference>
<comment type="similarity">
    <text evidence="2">Belongs to the SusD family.</text>
</comment>
<accession>A0A1I2AFM2</accession>
<evidence type="ECO:0000259" key="6">
    <source>
        <dbReference type="Pfam" id="PF07980"/>
    </source>
</evidence>
<organism evidence="8 9">
    <name type="scientific">Pedobacter antarcticus</name>
    <dbReference type="NCBI Taxonomy" id="34086"/>
    <lineage>
        <taxon>Bacteria</taxon>
        <taxon>Pseudomonadati</taxon>
        <taxon>Bacteroidota</taxon>
        <taxon>Sphingobacteriia</taxon>
        <taxon>Sphingobacteriales</taxon>
        <taxon>Sphingobacteriaceae</taxon>
        <taxon>Pedobacter</taxon>
    </lineage>
</organism>
<dbReference type="Proteomes" id="UP000183129">
    <property type="component" value="Unassembled WGS sequence"/>
</dbReference>
<comment type="subcellular location">
    <subcellularLocation>
        <location evidence="1">Cell outer membrane</location>
    </subcellularLocation>
</comment>
<reference evidence="8 9" key="1">
    <citation type="submission" date="2016-10" db="EMBL/GenBank/DDBJ databases">
        <authorList>
            <person name="de Groot N.N."/>
        </authorList>
    </citation>
    <scope>NUCLEOTIDE SEQUENCE [LARGE SCALE GENOMIC DNA]</scope>
    <source>
        <strain evidence="8 9">ATCC 51969</strain>
    </source>
</reference>
<keyword evidence="4" id="KW-0472">Membrane</keyword>
<dbReference type="InterPro" id="IPR033985">
    <property type="entry name" value="SusD-like_N"/>
</dbReference>
<dbReference type="EMBL" id="FONS01000001">
    <property type="protein sequence ID" value="SFE42814.1"/>
    <property type="molecule type" value="Genomic_DNA"/>
</dbReference>
<feature type="domain" description="SusD-like N-terminal" evidence="7">
    <location>
        <begin position="70"/>
        <end position="212"/>
    </location>
</feature>
<evidence type="ECO:0000256" key="5">
    <source>
        <dbReference type="ARBA" id="ARBA00023237"/>
    </source>
</evidence>
<evidence type="ECO:0000313" key="8">
    <source>
        <dbReference type="EMBL" id="SFE42814.1"/>
    </source>
</evidence>
<dbReference type="RefSeq" id="WP_170844837.1">
    <property type="nucleotide sequence ID" value="NZ_FNGZ01000001.1"/>
</dbReference>
<dbReference type="PROSITE" id="PS51257">
    <property type="entry name" value="PROKAR_LIPOPROTEIN"/>
    <property type="match status" value="1"/>
</dbReference>
<dbReference type="CDD" id="cd08977">
    <property type="entry name" value="SusD"/>
    <property type="match status" value="1"/>
</dbReference>
<evidence type="ECO:0000256" key="4">
    <source>
        <dbReference type="ARBA" id="ARBA00023136"/>
    </source>
</evidence>
<evidence type="ECO:0000256" key="3">
    <source>
        <dbReference type="ARBA" id="ARBA00022729"/>
    </source>
</evidence>
<keyword evidence="5" id="KW-0998">Cell outer membrane</keyword>
<dbReference type="InterPro" id="IPR011990">
    <property type="entry name" value="TPR-like_helical_dom_sf"/>
</dbReference>
<dbReference type="InterPro" id="IPR012944">
    <property type="entry name" value="SusD_RagB_dom"/>
</dbReference>
<dbReference type="Gene3D" id="1.25.40.390">
    <property type="match status" value="1"/>
</dbReference>
<dbReference type="STRING" id="34086.SAMN04488084_101230"/>
<evidence type="ECO:0000256" key="2">
    <source>
        <dbReference type="ARBA" id="ARBA00006275"/>
    </source>
</evidence>
<evidence type="ECO:0000259" key="7">
    <source>
        <dbReference type="Pfam" id="PF14322"/>
    </source>
</evidence>
<evidence type="ECO:0000313" key="9">
    <source>
        <dbReference type="Proteomes" id="UP000183129"/>
    </source>
</evidence>
<name>A0A1I2AFM2_9SPHI</name>